<organism evidence="12">
    <name type="scientific">Trypanosoma brucei</name>
    <dbReference type="NCBI Taxonomy" id="5691"/>
    <lineage>
        <taxon>Eukaryota</taxon>
        <taxon>Discoba</taxon>
        <taxon>Euglenozoa</taxon>
        <taxon>Kinetoplastea</taxon>
        <taxon>Metakinetoplastina</taxon>
        <taxon>Trypanosomatida</taxon>
        <taxon>Trypanosomatidae</taxon>
        <taxon>Trypanosoma</taxon>
    </lineage>
</organism>
<dbReference type="VEuPathDB" id="TriTrypDB:Tb427_000313300"/>
<dbReference type="EMBL" id="KY404333">
    <property type="protein sequence ID" value="ARB50584.1"/>
    <property type="molecule type" value="Genomic_DNA"/>
</dbReference>
<evidence type="ECO:0000259" key="10">
    <source>
        <dbReference type="Pfam" id="PF00913"/>
    </source>
</evidence>
<dbReference type="GO" id="GO:0005886">
    <property type="term" value="C:plasma membrane"/>
    <property type="evidence" value="ECO:0007669"/>
    <property type="project" value="UniProtKB-SubCell"/>
</dbReference>
<dbReference type="PROSITE" id="PS51257">
    <property type="entry name" value="PROKAR_LIPOPROTEIN"/>
    <property type="match status" value="1"/>
</dbReference>
<evidence type="ECO:0000256" key="7">
    <source>
        <dbReference type="ARBA" id="ARBA00023288"/>
    </source>
</evidence>
<keyword evidence="9" id="KW-0732">Signal</keyword>
<feature type="chain" id="PRO_5012866465" evidence="9">
    <location>
        <begin position="31"/>
        <end position="500"/>
    </location>
</feature>
<proteinExistence type="predicted"/>
<accession>A0A1V0FYN0</accession>
<feature type="coiled-coil region" evidence="8">
    <location>
        <begin position="384"/>
        <end position="411"/>
    </location>
</feature>
<dbReference type="GO" id="GO:0042783">
    <property type="term" value="P:symbiont-mediated evasion of host immune response"/>
    <property type="evidence" value="ECO:0007669"/>
    <property type="project" value="InterPro"/>
</dbReference>
<keyword evidence="8" id="KW-0175">Coiled coil</keyword>
<dbReference type="GO" id="GO:0098552">
    <property type="term" value="C:side of membrane"/>
    <property type="evidence" value="ECO:0007669"/>
    <property type="project" value="UniProtKB-KW"/>
</dbReference>
<evidence type="ECO:0000256" key="6">
    <source>
        <dbReference type="ARBA" id="ARBA00023180"/>
    </source>
</evidence>
<dbReference type="Gene3D" id="1.10.470.10">
    <property type="entry name" value="Variant Surface Glycoprotein, subunit A, domain 2"/>
    <property type="match status" value="1"/>
</dbReference>
<keyword evidence="7" id="KW-0449">Lipoprotein</keyword>
<dbReference type="InterPro" id="IPR001812">
    <property type="entry name" value="Trypano_VSG_A_N_dom"/>
</dbReference>
<evidence type="ECO:0000256" key="8">
    <source>
        <dbReference type="SAM" id="Coils"/>
    </source>
</evidence>
<feature type="signal peptide" evidence="9">
    <location>
        <begin position="1"/>
        <end position="30"/>
    </location>
</feature>
<dbReference type="VEuPathDB" id="TriTrypDB:Tb10.v4.0163"/>
<sequence>MRMTKQAPRLESTLALFAAGLATISCGAQADNSVGLKQSVWTPIFQTSEELGEIPGETLHHAQSILTHIKTMRIAAARSGIYALKNIGTGKELKGTLLQDYFTRRADKALAHYKDRAILAQHKAAAKASYLKGRIDEYLSLLETAKEGANACLLRGDTDGNAATRDGANLQTVKCGLKPPEATDRRRSGATITAASFTALQRNDDKTSNAQPSIVNKRCLLRSSAQTHGYGNSNVATANGAEVMGGYIKIPKTDTKVTLVASTTLHTAEANQHEAWTEAHQAIQSNKGHDHAECQNETSDANDRQDIKSAITHLCSTKAPAEENIVDGKLTLILGDKTSAKLAAAEHEVNKEEIPDGIAGRASKKTLGEIDNQEELAILLAYYQSAASRQITELKQQLQEASGQKDSKAAEEICSKIEDKNECNNKPYCSCNESAAEGDKKGEFYEAKASKSGVPVAQTQTVGGAEKTIEKCKDKKRDDCKTMDCKWEGETCKDSNFTCK</sequence>
<keyword evidence="6" id="KW-0325">Glycoprotein</keyword>
<dbReference type="VEuPathDB" id="TriTrypDB:Tb1125.Tb10.v4.0163"/>
<dbReference type="Pfam" id="PF00913">
    <property type="entry name" value="Trypan_glycop"/>
    <property type="match status" value="1"/>
</dbReference>
<comment type="subcellular location">
    <subcellularLocation>
        <location evidence="2">Cell membrane</location>
        <topology evidence="2">Lipid-anchor</topology>
        <topology evidence="2">GPI-anchor</topology>
    </subcellularLocation>
</comment>
<dbReference type="Gene3D" id="3.90.150.10">
    <property type="entry name" value="Variant Surface Glycoprotein, subunit A domain 1"/>
    <property type="match status" value="1"/>
</dbReference>
<keyword evidence="4" id="KW-0336">GPI-anchor</keyword>
<feature type="domain" description="Trypanosome variant surface glycoprotein C-terminal" evidence="11">
    <location>
        <begin position="414"/>
        <end position="498"/>
    </location>
</feature>
<comment type="function">
    <text evidence="1">VSG forms a coat on the surface of the parasite. The trypanosome evades the immune response of the host by expressing a series of antigenically distinct VSGs from an estimated 1000 VSG genes.</text>
</comment>
<evidence type="ECO:0000256" key="4">
    <source>
        <dbReference type="ARBA" id="ARBA00022622"/>
    </source>
</evidence>
<keyword evidence="3" id="KW-1003">Cell membrane</keyword>
<dbReference type="InterPro" id="IPR019609">
    <property type="entry name" value="Variant_surf_glycoprt_trypan_C"/>
</dbReference>
<evidence type="ECO:0000256" key="5">
    <source>
        <dbReference type="ARBA" id="ARBA00023136"/>
    </source>
</evidence>
<keyword evidence="5" id="KW-0472">Membrane</keyword>
<dbReference type="Gene3D" id="3.30.1680.30">
    <property type="match status" value="1"/>
</dbReference>
<evidence type="ECO:0000259" key="11">
    <source>
        <dbReference type="Pfam" id="PF10659"/>
    </source>
</evidence>
<evidence type="ECO:0000256" key="3">
    <source>
        <dbReference type="ARBA" id="ARBA00022475"/>
    </source>
</evidence>
<evidence type="ECO:0000256" key="1">
    <source>
        <dbReference type="ARBA" id="ARBA00002523"/>
    </source>
</evidence>
<evidence type="ECO:0000256" key="2">
    <source>
        <dbReference type="ARBA" id="ARBA00004609"/>
    </source>
</evidence>
<reference evidence="12" key="1">
    <citation type="submission" date="2016-12" db="EMBL/GenBank/DDBJ databases">
        <title>Extending the VSGnome of Trypanosoma brucei strain TREU927.</title>
        <authorList>
            <person name="Cross G.A."/>
        </authorList>
    </citation>
    <scope>NUCLEOTIDE SEQUENCE</scope>
    <source>
        <strain evidence="12">Tb927.99.216</strain>
    </source>
</reference>
<dbReference type="SUPFAM" id="SSF58087">
    <property type="entry name" value="Variant surface glycoprotein (N-terminal domain)"/>
    <property type="match status" value="1"/>
</dbReference>
<feature type="domain" description="Trypanosome variant surface glycoprotein A-type N-terminal" evidence="10">
    <location>
        <begin position="21"/>
        <end position="384"/>
    </location>
</feature>
<evidence type="ECO:0000256" key="9">
    <source>
        <dbReference type="SAM" id="SignalP"/>
    </source>
</evidence>
<dbReference type="AlphaFoldDB" id="A0A1V0FYN0"/>
<dbReference type="Gene3D" id="3.30.1680.40">
    <property type="match status" value="1"/>
</dbReference>
<dbReference type="Pfam" id="PF10659">
    <property type="entry name" value="Trypan_glycop_C"/>
    <property type="match status" value="1"/>
</dbReference>
<protein>
    <submittedName>
        <fullName evidence="12">Variant surface glycoprotein</fullName>
    </submittedName>
</protein>
<evidence type="ECO:0000313" key="12">
    <source>
        <dbReference type="EMBL" id="ARB50584.1"/>
    </source>
</evidence>
<name>A0A1V0FYN0_9TRYP</name>